<dbReference type="RefSeq" id="WP_118614812.1">
    <property type="nucleotide sequence ID" value="NZ_JAJEQN010000083.1"/>
</dbReference>
<organism evidence="2 3">
    <name type="scientific">Anthropogastromicrobium aceti</name>
    <dbReference type="NCBI Taxonomy" id="2981768"/>
    <lineage>
        <taxon>Bacteria</taxon>
        <taxon>Bacillati</taxon>
        <taxon>Bacillota</taxon>
        <taxon>Clostridia</taxon>
        <taxon>Lachnospirales</taxon>
        <taxon>Lachnospiraceae</taxon>
        <taxon>Anthropogastromicrobium</taxon>
    </lineage>
</organism>
<evidence type="ECO:0000256" key="1">
    <source>
        <dbReference type="ARBA" id="ARBA00003863"/>
    </source>
</evidence>
<dbReference type="GO" id="GO:0006265">
    <property type="term" value="P:DNA topological change"/>
    <property type="evidence" value="ECO:0007669"/>
    <property type="project" value="InterPro"/>
</dbReference>
<evidence type="ECO:0000313" key="2">
    <source>
        <dbReference type="EMBL" id="MCC2223154.1"/>
    </source>
</evidence>
<dbReference type="Gene3D" id="6.10.10.80">
    <property type="entry name" value="Small, acid-soluble spore protein, alpha/beta type-like"/>
    <property type="match status" value="1"/>
</dbReference>
<comment type="function">
    <text evidence="1">SASP are bound to spore DNA. They are double-stranded DNA-binding proteins that cause DNA to change to an a-like conformation. They protect the DNA backbone from chemical and enzymatic cleavage and are thus involved in dormant spore's high resistance to UV light.</text>
</comment>
<dbReference type="Proteomes" id="UP001198200">
    <property type="component" value="Unassembled WGS sequence"/>
</dbReference>
<dbReference type="GO" id="GO:0003690">
    <property type="term" value="F:double-stranded DNA binding"/>
    <property type="evidence" value="ECO:0007669"/>
    <property type="project" value="InterPro"/>
</dbReference>
<keyword evidence="3" id="KW-1185">Reference proteome</keyword>
<name>A0AAE3E736_9FIRM</name>
<reference evidence="2 3" key="1">
    <citation type="submission" date="2021-10" db="EMBL/GenBank/DDBJ databases">
        <title>Anaerobic single-cell dispensing facilitates the cultivation of human gut bacteria.</title>
        <authorList>
            <person name="Afrizal A."/>
        </authorList>
    </citation>
    <scope>NUCLEOTIDE SEQUENCE [LARGE SCALE GENOMIC DNA]</scope>
    <source>
        <strain evidence="2 3">CLA-AA-H224</strain>
    </source>
</reference>
<dbReference type="EMBL" id="JAJEQN010000083">
    <property type="protein sequence ID" value="MCC2223154.1"/>
    <property type="molecule type" value="Genomic_DNA"/>
</dbReference>
<dbReference type="AlphaFoldDB" id="A0AAE3E736"/>
<comment type="caution">
    <text evidence="2">The sequence shown here is derived from an EMBL/GenBank/DDBJ whole genome shotgun (WGS) entry which is preliminary data.</text>
</comment>
<proteinExistence type="predicted"/>
<gene>
    <name evidence="2" type="ORF">LKD48_16285</name>
</gene>
<evidence type="ECO:0000313" key="3">
    <source>
        <dbReference type="Proteomes" id="UP001198200"/>
    </source>
</evidence>
<dbReference type="InterPro" id="IPR038300">
    <property type="entry name" value="SASP_sf_alpha/beta"/>
</dbReference>
<protein>
    <submittedName>
        <fullName evidence="2">Alpha/beta-type small acid-soluble spore protein</fullName>
    </submittedName>
</protein>
<dbReference type="InterPro" id="IPR001448">
    <property type="entry name" value="SASP_alpha/beta-type"/>
</dbReference>
<sequence>MKNIKRKTKPDWNKLTAEDLQKLEIAEEIGVIDKIYAGGYGNLTSKESGKIGGILAARNKAKKK</sequence>
<accession>A0AAE3E736</accession>
<dbReference type="Pfam" id="PF00269">
    <property type="entry name" value="SASP"/>
    <property type="match status" value="1"/>
</dbReference>